<evidence type="ECO:0000313" key="5">
    <source>
        <dbReference type="Proteomes" id="UP000532121"/>
    </source>
</evidence>
<dbReference type="InterPro" id="IPR006326">
    <property type="entry name" value="UDPGT_MGT-like"/>
</dbReference>
<dbReference type="NCBIfam" id="TIGR01426">
    <property type="entry name" value="MGT"/>
    <property type="match status" value="1"/>
</dbReference>
<dbReference type="SUPFAM" id="SSF53756">
    <property type="entry name" value="UDP-Glycosyltransferase/glycogen phosphorylase"/>
    <property type="match status" value="1"/>
</dbReference>
<dbReference type="Gene3D" id="3.40.50.2000">
    <property type="entry name" value="Glycogen Phosphorylase B"/>
    <property type="match status" value="2"/>
</dbReference>
<keyword evidence="2 4" id="KW-0808">Transferase</keyword>
<dbReference type="Pfam" id="PF06722">
    <property type="entry name" value="EryCIII-like_C"/>
    <property type="match status" value="1"/>
</dbReference>
<evidence type="ECO:0000256" key="1">
    <source>
        <dbReference type="ARBA" id="ARBA00009995"/>
    </source>
</evidence>
<dbReference type="InterPro" id="IPR050426">
    <property type="entry name" value="Glycosyltransferase_28"/>
</dbReference>
<feature type="domain" description="Erythromycin biosynthesis protein CIII-like C-terminal" evidence="3">
    <location>
        <begin position="258"/>
        <end position="377"/>
    </location>
</feature>
<dbReference type="InterPro" id="IPR002213">
    <property type="entry name" value="UDP_glucos_trans"/>
</dbReference>
<comment type="similarity">
    <text evidence="1">Belongs to the UDP-glycosyltransferase family.</text>
</comment>
<dbReference type="PANTHER" id="PTHR48050">
    <property type="entry name" value="STEROL 3-BETA-GLUCOSYLTRANSFERASE"/>
    <property type="match status" value="1"/>
</dbReference>
<dbReference type="GO" id="GO:0016758">
    <property type="term" value="F:hexosyltransferase activity"/>
    <property type="evidence" value="ECO:0007669"/>
    <property type="project" value="InterPro"/>
</dbReference>
<dbReference type="CDD" id="cd03784">
    <property type="entry name" value="GT1_Gtf-like"/>
    <property type="match status" value="1"/>
</dbReference>
<protein>
    <submittedName>
        <fullName evidence="4">Glycosyl transferase</fullName>
    </submittedName>
</protein>
<evidence type="ECO:0000313" key="4">
    <source>
        <dbReference type="EMBL" id="NMD48512.1"/>
    </source>
</evidence>
<evidence type="ECO:0000259" key="3">
    <source>
        <dbReference type="Pfam" id="PF06722"/>
    </source>
</evidence>
<dbReference type="GO" id="GO:0008194">
    <property type="term" value="F:UDP-glycosyltransferase activity"/>
    <property type="evidence" value="ECO:0007669"/>
    <property type="project" value="InterPro"/>
</dbReference>
<dbReference type="PANTHER" id="PTHR48050:SF13">
    <property type="entry name" value="STEROL 3-BETA-GLUCOSYLTRANSFERASE UGT80A2"/>
    <property type="match status" value="1"/>
</dbReference>
<reference evidence="4 5" key="1">
    <citation type="submission" date="2020-04" db="EMBL/GenBank/DDBJ databases">
        <title>MicrobeNet Type strains.</title>
        <authorList>
            <person name="Nicholson A.C."/>
        </authorList>
    </citation>
    <scope>NUCLEOTIDE SEQUENCE [LARGE SCALE GENOMIC DNA]</scope>
    <source>
        <strain evidence="4 5">DSM 22768</strain>
    </source>
</reference>
<dbReference type="AlphaFoldDB" id="A0A7X9LCM2"/>
<dbReference type="RefSeq" id="WP_193523026.1">
    <property type="nucleotide sequence ID" value="NZ_JABASA010000003.1"/>
</dbReference>
<dbReference type="InterPro" id="IPR010610">
    <property type="entry name" value="EryCIII-like_C"/>
</dbReference>
<organism evidence="4 5">
    <name type="scientific">Streptococcus ratti</name>
    <dbReference type="NCBI Taxonomy" id="1341"/>
    <lineage>
        <taxon>Bacteria</taxon>
        <taxon>Bacillati</taxon>
        <taxon>Bacillota</taxon>
        <taxon>Bacilli</taxon>
        <taxon>Lactobacillales</taxon>
        <taxon>Streptococcaceae</taxon>
        <taxon>Streptococcus</taxon>
    </lineage>
</organism>
<accession>A0A7X9LCM2</accession>
<dbReference type="Proteomes" id="UP000532121">
    <property type="component" value="Unassembled WGS sequence"/>
</dbReference>
<dbReference type="FunFam" id="3.40.50.2000:FF:000072">
    <property type="entry name" value="Glycosyl transferase"/>
    <property type="match status" value="1"/>
</dbReference>
<gene>
    <name evidence="4" type="ORF">HHO37_02220</name>
</gene>
<sequence length="393" mass="43854">MKRIIFMGVPAFGHTNPTLLVVQKLVENGHQVRYYTVSNFKESLERLGAEVICYDEKIAYMTVEHVNQPTHNRKNHFAALLAIVSEAIEDIRNTYLKEIGAWQPDVIVGDSLALWASVIADNLDVPYVSYNTHFAFNEQTPTMLSDTSFKDNFKMFLHLPEMMANYQKIKRLGYPSKHVTDLAFTRSDCPVIVTTSQNFQPAGASFDENIHFVGPVIRESTAVWKKSNRPLVYISLGTVNNQASDFYRHCFTALGNKEFDVLLSVGAKTDINSLGQTPQNFQVAHSFDQIAILKSADVFLTHCGLNSTSEALYYEVPLLVFPQTVEQNMVAEQVLAAGAGFKLESCAPTTIAQGIEKVLYHANYKKQASKVAQDFRASGGVEAAMQIILNPKQ</sequence>
<proteinExistence type="inferred from homology"/>
<dbReference type="GO" id="GO:0017000">
    <property type="term" value="P:antibiotic biosynthetic process"/>
    <property type="evidence" value="ECO:0007669"/>
    <property type="project" value="UniProtKB-ARBA"/>
</dbReference>
<name>A0A7X9LCM2_STRRT</name>
<comment type="caution">
    <text evidence="4">The sequence shown here is derived from an EMBL/GenBank/DDBJ whole genome shotgun (WGS) entry which is preliminary data.</text>
</comment>
<evidence type="ECO:0000256" key="2">
    <source>
        <dbReference type="ARBA" id="ARBA00022679"/>
    </source>
</evidence>
<dbReference type="EMBL" id="JABASA010000003">
    <property type="protein sequence ID" value="NMD48512.1"/>
    <property type="molecule type" value="Genomic_DNA"/>
</dbReference>